<accession>A0A0A8ZZS5</accession>
<protein>
    <submittedName>
        <fullName evidence="1">Uncharacterized protein</fullName>
    </submittedName>
</protein>
<evidence type="ECO:0000313" key="1">
    <source>
        <dbReference type="EMBL" id="JAD40292.1"/>
    </source>
</evidence>
<organism evidence="1">
    <name type="scientific">Arundo donax</name>
    <name type="common">Giant reed</name>
    <name type="synonym">Donax arundinaceus</name>
    <dbReference type="NCBI Taxonomy" id="35708"/>
    <lineage>
        <taxon>Eukaryota</taxon>
        <taxon>Viridiplantae</taxon>
        <taxon>Streptophyta</taxon>
        <taxon>Embryophyta</taxon>
        <taxon>Tracheophyta</taxon>
        <taxon>Spermatophyta</taxon>
        <taxon>Magnoliopsida</taxon>
        <taxon>Liliopsida</taxon>
        <taxon>Poales</taxon>
        <taxon>Poaceae</taxon>
        <taxon>PACMAD clade</taxon>
        <taxon>Arundinoideae</taxon>
        <taxon>Arundineae</taxon>
        <taxon>Arundo</taxon>
    </lineage>
</organism>
<reference evidence="1" key="1">
    <citation type="submission" date="2014-09" db="EMBL/GenBank/DDBJ databases">
        <authorList>
            <person name="Magalhaes I.L.F."/>
            <person name="Oliveira U."/>
            <person name="Santos F.R."/>
            <person name="Vidigal T.H.D.A."/>
            <person name="Brescovit A.D."/>
            <person name="Santos A.J."/>
        </authorList>
    </citation>
    <scope>NUCLEOTIDE SEQUENCE</scope>
    <source>
        <tissue evidence="1">Shoot tissue taken approximately 20 cm above the soil surface</tissue>
    </source>
</reference>
<dbReference type="EMBL" id="GBRH01257603">
    <property type="protein sequence ID" value="JAD40292.1"/>
    <property type="molecule type" value="Transcribed_RNA"/>
</dbReference>
<name>A0A0A8ZZS5_ARUDO</name>
<dbReference type="AlphaFoldDB" id="A0A0A8ZZS5"/>
<reference evidence="1" key="2">
    <citation type="journal article" date="2015" name="Data Brief">
        <title>Shoot transcriptome of the giant reed, Arundo donax.</title>
        <authorList>
            <person name="Barrero R.A."/>
            <person name="Guerrero F.D."/>
            <person name="Moolhuijzen P."/>
            <person name="Goolsby J.A."/>
            <person name="Tidwell J."/>
            <person name="Bellgard S.E."/>
            <person name="Bellgard M.I."/>
        </authorList>
    </citation>
    <scope>NUCLEOTIDE SEQUENCE</scope>
    <source>
        <tissue evidence="1">Shoot tissue taken approximately 20 cm above the soil surface</tissue>
    </source>
</reference>
<proteinExistence type="predicted"/>
<sequence>MAMRVPGLGFEGCRGVGAELLVPSEAVLHLVESLSSQIFGCDLPALY</sequence>